<dbReference type="EMBL" id="QGKX02001621">
    <property type="protein sequence ID" value="KAF3502534.1"/>
    <property type="molecule type" value="Genomic_DNA"/>
</dbReference>
<dbReference type="Proteomes" id="UP000712600">
    <property type="component" value="Unassembled WGS sequence"/>
</dbReference>
<sequence length="74" mass="8578">MMTRLPSTHFLNLIFVFHKDDISGLKCNVCGGNAEKKMKKGRVERLRSERNERLEHELELGDELTSASFEAYHI</sequence>
<accession>A0A8S9NBU4</accession>
<organism evidence="1 2">
    <name type="scientific">Brassica cretica</name>
    <name type="common">Mustard</name>
    <dbReference type="NCBI Taxonomy" id="69181"/>
    <lineage>
        <taxon>Eukaryota</taxon>
        <taxon>Viridiplantae</taxon>
        <taxon>Streptophyta</taxon>
        <taxon>Embryophyta</taxon>
        <taxon>Tracheophyta</taxon>
        <taxon>Spermatophyta</taxon>
        <taxon>Magnoliopsida</taxon>
        <taxon>eudicotyledons</taxon>
        <taxon>Gunneridae</taxon>
        <taxon>Pentapetalae</taxon>
        <taxon>rosids</taxon>
        <taxon>malvids</taxon>
        <taxon>Brassicales</taxon>
        <taxon>Brassicaceae</taxon>
        <taxon>Brassiceae</taxon>
        <taxon>Brassica</taxon>
    </lineage>
</organism>
<gene>
    <name evidence="1" type="ORF">F2Q69_00039994</name>
</gene>
<dbReference type="AlphaFoldDB" id="A0A8S9NBU4"/>
<evidence type="ECO:0000313" key="1">
    <source>
        <dbReference type="EMBL" id="KAF3502534.1"/>
    </source>
</evidence>
<evidence type="ECO:0000313" key="2">
    <source>
        <dbReference type="Proteomes" id="UP000712600"/>
    </source>
</evidence>
<name>A0A8S9NBU4_BRACR</name>
<protein>
    <submittedName>
        <fullName evidence="1">Uncharacterized protein</fullName>
    </submittedName>
</protein>
<reference evidence="1" key="1">
    <citation type="submission" date="2019-12" db="EMBL/GenBank/DDBJ databases">
        <title>Genome sequencing and annotation of Brassica cretica.</title>
        <authorList>
            <person name="Studholme D.J."/>
            <person name="Sarris P."/>
        </authorList>
    </citation>
    <scope>NUCLEOTIDE SEQUENCE</scope>
    <source>
        <strain evidence="1">PFS-109/04</strain>
        <tissue evidence="1">Leaf</tissue>
    </source>
</reference>
<proteinExistence type="predicted"/>
<comment type="caution">
    <text evidence="1">The sequence shown here is derived from an EMBL/GenBank/DDBJ whole genome shotgun (WGS) entry which is preliminary data.</text>
</comment>